<dbReference type="InterPro" id="IPR000560">
    <property type="entry name" value="His_Pase_clade-2"/>
</dbReference>
<protein>
    <recommendedName>
        <fullName evidence="3">acid phosphatase</fullName>
        <ecNumber evidence="3">3.1.3.2</ecNumber>
    </recommendedName>
</protein>
<evidence type="ECO:0000256" key="6">
    <source>
        <dbReference type="ARBA" id="ARBA00023157"/>
    </source>
</evidence>
<evidence type="ECO:0000256" key="4">
    <source>
        <dbReference type="ARBA" id="ARBA00022729"/>
    </source>
</evidence>
<comment type="caution">
    <text evidence="8">The sequence shown here is derived from an EMBL/GenBank/DDBJ whole genome shotgun (WGS) entry which is preliminary data.</text>
</comment>
<dbReference type="OrthoDB" id="5821688at2759"/>
<evidence type="ECO:0000256" key="5">
    <source>
        <dbReference type="ARBA" id="ARBA00022801"/>
    </source>
</evidence>
<dbReference type="InterPro" id="IPR033379">
    <property type="entry name" value="Acid_Pase_AS"/>
</dbReference>
<evidence type="ECO:0000313" key="9">
    <source>
        <dbReference type="Proteomes" id="UP001151699"/>
    </source>
</evidence>
<evidence type="ECO:0000256" key="3">
    <source>
        <dbReference type="ARBA" id="ARBA00012646"/>
    </source>
</evidence>
<dbReference type="GO" id="GO:0003993">
    <property type="term" value="F:acid phosphatase activity"/>
    <property type="evidence" value="ECO:0007669"/>
    <property type="project" value="UniProtKB-EC"/>
</dbReference>
<sequence length="605" mass="70695">MIHNLFRHGDRNPLWQLPGVPYNVSYWPEGWGQLTSIGKEQHLKLGKWLRSRYNDFLDSTYKANDIYVQSSDFDRTIMSAQANLAGLYPPIKNDNCNPDLWWQLIPVHTRVWKTDYLIGGKVPKYCRGYYKELAKYYKTPEAQNMLTKAQPYFEFLTNKTGKSIHTTKMLTYIRDSWIVQSDHKFRIPKWAKKLLHEDKQFYKVALFTYEAMCATPKLAKYFSGFLFKKILDRFTSKVQKTLYPNRKFWIYSSHDTAVISFAKALNIFDLFRHGDRSPQMQAPGDPYDVSYWPDGWGQLTSLGKEQHLKLGKWLRSRYSDFLSSTYHTNDIYVQSSDYDRTLMSAQADLAGLYPPKKNANYSPNLWWQLIPVHTRPLPTDYLIGGEVPASCKAFFKELAKYYQSPEAQNMVTKAQPYFAFLTNKTGVPITNLSTLTLLRDSWLVESDHNLRIPKWAELLLKKDKTFYKLALFSYESFFATPTLVKFGAGFLLKDMFDRFTSKIEKVMRPDRKFWIYSSHDTTVMAILKALGVFDGVFPDYTATILTELRFYKDEYYVQMIYKNLNAIPKVIDIPGCGEACPLWKIRKIFANILPKKPFDVECQIN</sequence>
<gene>
    <name evidence="8" type="primary">ACP3_1</name>
    <name evidence="8" type="ORF">Bhyg_14349</name>
</gene>
<keyword evidence="7" id="KW-0325">Glycoprotein</keyword>
<dbReference type="InterPro" id="IPR029033">
    <property type="entry name" value="His_PPase_superfam"/>
</dbReference>
<keyword evidence="4" id="KW-0732">Signal</keyword>
<dbReference type="AlphaFoldDB" id="A0A9Q0MPP8"/>
<dbReference type="PANTHER" id="PTHR11567:SF211">
    <property type="entry name" value="PROSTATIC ACID PHOSPHATASE"/>
    <property type="match status" value="1"/>
</dbReference>
<dbReference type="EC" id="3.1.3.2" evidence="3"/>
<dbReference type="CDD" id="cd07061">
    <property type="entry name" value="HP_HAP_like"/>
    <property type="match status" value="2"/>
</dbReference>
<organism evidence="8 9">
    <name type="scientific">Pseudolycoriella hygida</name>
    <dbReference type="NCBI Taxonomy" id="35572"/>
    <lineage>
        <taxon>Eukaryota</taxon>
        <taxon>Metazoa</taxon>
        <taxon>Ecdysozoa</taxon>
        <taxon>Arthropoda</taxon>
        <taxon>Hexapoda</taxon>
        <taxon>Insecta</taxon>
        <taxon>Pterygota</taxon>
        <taxon>Neoptera</taxon>
        <taxon>Endopterygota</taxon>
        <taxon>Diptera</taxon>
        <taxon>Nematocera</taxon>
        <taxon>Sciaroidea</taxon>
        <taxon>Sciaridae</taxon>
        <taxon>Pseudolycoriella</taxon>
    </lineage>
</organism>
<evidence type="ECO:0000313" key="8">
    <source>
        <dbReference type="EMBL" id="KAJ6635763.1"/>
    </source>
</evidence>
<dbReference type="EMBL" id="WJQU01000004">
    <property type="protein sequence ID" value="KAJ6635763.1"/>
    <property type="molecule type" value="Genomic_DNA"/>
</dbReference>
<dbReference type="PANTHER" id="PTHR11567">
    <property type="entry name" value="ACID PHOSPHATASE-RELATED"/>
    <property type="match status" value="1"/>
</dbReference>
<keyword evidence="9" id="KW-1185">Reference proteome</keyword>
<evidence type="ECO:0000256" key="7">
    <source>
        <dbReference type="ARBA" id="ARBA00023180"/>
    </source>
</evidence>
<reference evidence="8" key="1">
    <citation type="submission" date="2022-07" db="EMBL/GenBank/DDBJ databases">
        <authorList>
            <person name="Trinca V."/>
            <person name="Uliana J.V.C."/>
            <person name="Torres T.T."/>
            <person name="Ward R.J."/>
            <person name="Monesi N."/>
        </authorList>
    </citation>
    <scope>NUCLEOTIDE SEQUENCE</scope>
    <source>
        <strain evidence="8">HSMRA1968</strain>
        <tissue evidence="8">Whole embryos</tissue>
    </source>
</reference>
<dbReference type="Gene3D" id="3.40.50.1240">
    <property type="entry name" value="Phosphoglycerate mutase-like"/>
    <property type="match status" value="2"/>
</dbReference>
<dbReference type="Pfam" id="PF00328">
    <property type="entry name" value="His_Phos_2"/>
    <property type="match status" value="2"/>
</dbReference>
<keyword evidence="6" id="KW-1015">Disulfide bond</keyword>
<name>A0A9Q0MPP8_9DIPT</name>
<dbReference type="InterPro" id="IPR050645">
    <property type="entry name" value="Histidine_acid_phosphatase"/>
</dbReference>
<evidence type="ECO:0000256" key="1">
    <source>
        <dbReference type="ARBA" id="ARBA00000032"/>
    </source>
</evidence>
<keyword evidence="5" id="KW-0378">Hydrolase</keyword>
<dbReference type="Proteomes" id="UP001151699">
    <property type="component" value="Chromosome C"/>
</dbReference>
<dbReference type="SUPFAM" id="SSF53254">
    <property type="entry name" value="Phosphoglycerate mutase-like"/>
    <property type="match status" value="2"/>
</dbReference>
<comment type="similarity">
    <text evidence="2">Belongs to the histidine acid phosphatase family.</text>
</comment>
<evidence type="ECO:0000256" key="2">
    <source>
        <dbReference type="ARBA" id="ARBA00005375"/>
    </source>
</evidence>
<accession>A0A9Q0MPP8</accession>
<dbReference type="PROSITE" id="PS00778">
    <property type="entry name" value="HIS_ACID_PHOSPHAT_2"/>
    <property type="match status" value="2"/>
</dbReference>
<comment type="catalytic activity">
    <reaction evidence="1">
        <text>a phosphate monoester + H2O = an alcohol + phosphate</text>
        <dbReference type="Rhea" id="RHEA:15017"/>
        <dbReference type="ChEBI" id="CHEBI:15377"/>
        <dbReference type="ChEBI" id="CHEBI:30879"/>
        <dbReference type="ChEBI" id="CHEBI:43474"/>
        <dbReference type="ChEBI" id="CHEBI:67140"/>
        <dbReference type="EC" id="3.1.3.2"/>
    </reaction>
</comment>
<proteinExistence type="inferred from homology"/>